<dbReference type="InParanoid" id="D8TG75"/>
<gene>
    <name evidence="8" type="ORF">SELMODRAFT_432506</name>
</gene>
<keyword evidence="4" id="KW-1133">Transmembrane helix</keyword>
<evidence type="ECO:0000256" key="1">
    <source>
        <dbReference type="ARBA" id="ARBA00004167"/>
    </source>
</evidence>
<evidence type="ECO:0000256" key="6">
    <source>
        <dbReference type="SAM" id="SignalP"/>
    </source>
</evidence>
<evidence type="ECO:0000256" key="2">
    <source>
        <dbReference type="ARBA" id="ARBA00022692"/>
    </source>
</evidence>
<feature type="non-terminal residue" evidence="8">
    <location>
        <position position="214"/>
    </location>
</feature>
<dbReference type="PANTHER" id="PTHR47974">
    <property type="entry name" value="OS07G0415500 PROTEIN"/>
    <property type="match status" value="1"/>
</dbReference>
<dbReference type="EMBL" id="GL377946">
    <property type="protein sequence ID" value="EFJ04338.1"/>
    <property type="molecule type" value="Genomic_DNA"/>
</dbReference>
<evidence type="ECO:0000313" key="9">
    <source>
        <dbReference type="Proteomes" id="UP000001514"/>
    </source>
</evidence>
<dbReference type="KEGG" id="smo:SELMODRAFT_432506"/>
<comment type="subcellular location">
    <subcellularLocation>
        <location evidence="1">Membrane</location>
        <topology evidence="1">Single-pass membrane protein</topology>
    </subcellularLocation>
</comment>
<evidence type="ECO:0000256" key="3">
    <source>
        <dbReference type="ARBA" id="ARBA00022729"/>
    </source>
</evidence>
<feature type="signal peptide" evidence="6">
    <location>
        <begin position="1"/>
        <end position="19"/>
    </location>
</feature>
<dbReference type="PROSITE" id="PS50927">
    <property type="entry name" value="BULB_LECTIN"/>
    <property type="match status" value="1"/>
</dbReference>
<evidence type="ECO:0000313" key="8">
    <source>
        <dbReference type="EMBL" id="EFJ04338.1"/>
    </source>
</evidence>
<dbReference type="Pfam" id="PF01453">
    <property type="entry name" value="B_lectin"/>
    <property type="match status" value="1"/>
</dbReference>
<proteinExistence type="predicted"/>
<feature type="domain" description="Bulb-type lectin" evidence="7">
    <location>
        <begin position="25"/>
        <end position="144"/>
    </location>
</feature>
<evidence type="ECO:0000256" key="5">
    <source>
        <dbReference type="ARBA" id="ARBA00023136"/>
    </source>
</evidence>
<dbReference type="Gene3D" id="2.90.10.10">
    <property type="entry name" value="Bulb-type lectin domain"/>
    <property type="match status" value="1"/>
</dbReference>
<name>D8TG75_SELML</name>
<evidence type="ECO:0000259" key="7">
    <source>
        <dbReference type="PROSITE" id="PS50927"/>
    </source>
</evidence>
<dbReference type="InterPro" id="IPR036426">
    <property type="entry name" value="Bulb-type_lectin_dom_sf"/>
</dbReference>
<organism evidence="9">
    <name type="scientific">Selaginella moellendorffii</name>
    <name type="common">Spikemoss</name>
    <dbReference type="NCBI Taxonomy" id="88036"/>
    <lineage>
        <taxon>Eukaryota</taxon>
        <taxon>Viridiplantae</taxon>
        <taxon>Streptophyta</taxon>
        <taxon>Embryophyta</taxon>
        <taxon>Tracheophyta</taxon>
        <taxon>Lycopodiopsida</taxon>
        <taxon>Selaginellales</taxon>
        <taxon>Selaginellaceae</taxon>
        <taxon>Selaginella</taxon>
    </lineage>
</organism>
<keyword evidence="5" id="KW-0472">Membrane</keyword>
<dbReference type="HOGENOM" id="CLU_1291912_0_0_1"/>
<dbReference type="SMART" id="SM00108">
    <property type="entry name" value="B_lectin"/>
    <property type="match status" value="1"/>
</dbReference>
<dbReference type="InterPro" id="IPR001480">
    <property type="entry name" value="Bulb-type_lectin_dom"/>
</dbReference>
<dbReference type="SUPFAM" id="SSF51110">
    <property type="entry name" value="alpha-D-mannose-specific plant lectins"/>
    <property type="match status" value="1"/>
</dbReference>
<dbReference type="Proteomes" id="UP000001514">
    <property type="component" value="Unassembled WGS sequence"/>
</dbReference>
<accession>D8TG75</accession>
<dbReference type="AlphaFoldDB" id="D8TG75"/>
<sequence length="214" mass="22867">MAFCNVALFILIVPVAVLASEIERGSSIQTGQSLKADEILISPGKTFGFGFVNDTGAPGKLNVAIRVRSVETIIWTATALKGVTANAQLVLNEAQGLFVLDNGVAQVIVSCKSSNCSGVRLDMQDDGNLVLKHSNNSVLWQSFDLPTDTLLQDQVFKGRQALISGRYSLQMTDVSAQLIFLAAPELKNLTSYWTIPQNLPSSSTGSNNSTSQSS</sequence>
<dbReference type="Gramene" id="EFJ04338">
    <property type="protein sequence ID" value="EFJ04338"/>
    <property type="gene ID" value="SELMODRAFT_432506"/>
</dbReference>
<reference evidence="8 9" key="1">
    <citation type="journal article" date="2011" name="Science">
        <title>The Selaginella genome identifies genetic changes associated with the evolution of vascular plants.</title>
        <authorList>
            <person name="Banks J.A."/>
            <person name="Nishiyama T."/>
            <person name="Hasebe M."/>
            <person name="Bowman J.L."/>
            <person name="Gribskov M."/>
            <person name="dePamphilis C."/>
            <person name="Albert V.A."/>
            <person name="Aono N."/>
            <person name="Aoyama T."/>
            <person name="Ambrose B.A."/>
            <person name="Ashton N.W."/>
            <person name="Axtell M.J."/>
            <person name="Barker E."/>
            <person name="Barker M.S."/>
            <person name="Bennetzen J.L."/>
            <person name="Bonawitz N.D."/>
            <person name="Chapple C."/>
            <person name="Cheng C."/>
            <person name="Correa L.G."/>
            <person name="Dacre M."/>
            <person name="DeBarry J."/>
            <person name="Dreyer I."/>
            <person name="Elias M."/>
            <person name="Engstrom E.M."/>
            <person name="Estelle M."/>
            <person name="Feng L."/>
            <person name="Finet C."/>
            <person name="Floyd S.K."/>
            <person name="Frommer W.B."/>
            <person name="Fujita T."/>
            <person name="Gramzow L."/>
            <person name="Gutensohn M."/>
            <person name="Harholt J."/>
            <person name="Hattori M."/>
            <person name="Heyl A."/>
            <person name="Hirai T."/>
            <person name="Hiwatashi Y."/>
            <person name="Ishikawa M."/>
            <person name="Iwata M."/>
            <person name="Karol K.G."/>
            <person name="Koehler B."/>
            <person name="Kolukisaoglu U."/>
            <person name="Kubo M."/>
            <person name="Kurata T."/>
            <person name="Lalonde S."/>
            <person name="Li K."/>
            <person name="Li Y."/>
            <person name="Litt A."/>
            <person name="Lyons E."/>
            <person name="Manning G."/>
            <person name="Maruyama T."/>
            <person name="Michael T.P."/>
            <person name="Mikami K."/>
            <person name="Miyazaki S."/>
            <person name="Morinaga S."/>
            <person name="Murata T."/>
            <person name="Mueller-Roeber B."/>
            <person name="Nelson D.R."/>
            <person name="Obara M."/>
            <person name="Oguri Y."/>
            <person name="Olmstead R.G."/>
            <person name="Onodera N."/>
            <person name="Petersen B.L."/>
            <person name="Pils B."/>
            <person name="Prigge M."/>
            <person name="Rensing S.A."/>
            <person name="Riano-Pachon D.M."/>
            <person name="Roberts A.W."/>
            <person name="Sato Y."/>
            <person name="Scheller H.V."/>
            <person name="Schulz B."/>
            <person name="Schulz C."/>
            <person name="Shakirov E.V."/>
            <person name="Shibagaki N."/>
            <person name="Shinohara N."/>
            <person name="Shippen D.E."/>
            <person name="Soerensen I."/>
            <person name="Sotooka R."/>
            <person name="Sugimoto N."/>
            <person name="Sugita M."/>
            <person name="Sumikawa N."/>
            <person name="Tanurdzic M."/>
            <person name="Theissen G."/>
            <person name="Ulvskov P."/>
            <person name="Wakazuki S."/>
            <person name="Weng J.K."/>
            <person name="Willats W.W."/>
            <person name="Wipf D."/>
            <person name="Wolf P.G."/>
            <person name="Yang L."/>
            <person name="Zimmer A.D."/>
            <person name="Zhu Q."/>
            <person name="Mitros T."/>
            <person name="Hellsten U."/>
            <person name="Loque D."/>
            <person name="Otillar R."/>
            <person name="Salamov A."/>
            <person name="Schmutz J."/>
            <person name="Shapiro H."/>
            <person name="Lindquist E."/>
            <person name="Lucas S."/>
            <person name="Rokhsar D."/>
            <person name="Grigoriev I.V."/>
        </authorList>
    </citation>
    <scope>NUCLEOTIDE SEQUENCE [LARGE SCALE GENOMIC DNA]</scope>
</reference>
<keyword evidence="9" id="KW-1185">Reference proteome</keyword>
<protein>
    <recommendedName>
        <fullName evidence="7">Bulb-type lectin domain-containing protein</fullName>
    </recommendedName>
</protein>
<keyword evidence="3 6" id="KW-0732">Signal</keyword>
<evidence type="ECO:0000256" key="4">
    <source>
        <dbReference type="ARBA" id="ARBA00022989"/>
    </source>
</evidence>
<dbReference type="PANTHER" id="PTHR47974:SF9">
    <property type="entry name" value="RECEPTOR-LIKE SERINE_THREONINE-PROTEIN KINASE"/>
    <property type="match status" value="1"/>
</dbReference>
<keyword evidence="2" id="KW-0812">Transmembrane</keyword>
<dbReference type="GO" id="GO:0016020">
    <property type="term" value="C:membrane"/>
    <property type="evidence" value="ECO:0007669"/>
    <property type="project" value="UniProtKB-SubCell"/>
</dbReference>
<feature type="chain" id="PRO_5003123562" description="Bulb-type lectin domain-containing protein" evidence="6">
    <location>
        <begin position="20"/>
        <end position="214"/>
    </location>
</feature>